<reference evidence="2" key="1">
    <citation type="submission" date="2015-04" db="UniProtKB">
        <authorList>
            <consortium name="EnsemblPlants"/>
        </authorList>
    </citation>
    <scope>IDENTIFICATION</scope>
</reference>
<evidence type="ECO:0000256" key="1">
    <source>
        <dbReference type="SAM" id="MobiDB-lite"/>
    </source>
</evidence>
<dbReference type="InterPro" id="IPR042160">
    <property type="entry name" value="HD-Zip_IV"/>
</dbReference>
<evidence type="ECO:0000313" key="3">
    <source>
        <dbReference type="Proteomes" id="UP000008021"/>
    </source>
</evidence>
<feature type="compositionally biased region" description="Low complexity" evidence="1">
    <location>
        <begin position="304"/>
        <end position="325"/>
    </location>
</feature>
<organism evidence="2">
    <name type="scientific">Oryza meridionalis</name>
    <dbReference type="NCBI Taxonomy" id="40149"/>
    <lineage>
        <taxon>Eukaryota</taxon>
        <taxon>Viridiplantae</taxon>
        <taxon>Streptophyta</taxon>
        <taxon>Embryophyta</taxon>
        <taxon>Tracheophyta</taxon>
        <taxon>Spermatophyta</taxon>
        <taxon>Magnoliopsida</taxon>
        <taxon>Liliopsida</taxon>
        <taxon>Poales</taxon>
        <taxon>Poaceae</taxon>
        <taxon>BOP clade</taxon>
        <taxon>Oryzoideae</taxon>
        <taxon>Oryzeae</taxon>
        <taxon>Oryzinae</taxon>
        <taxon>Oryza</taxon>
    </lineage>
</organism>
<dbReference type="EnsemblPlants" id="OMERI02G21020.1">
    <property type="protein sequence ID" value="OMERI02G21020.1"/>
    <property type="gene ID" value="OMERI02G21020"/>
</dbReference>
<sequence length="657" mass="71388">MRRQARLRGRASASAAAAASGGSGCGRSRGRGGQAAGEKAGGEKGGERPPGRRRLRERRRSARWRRRERWRGGAPRREVGASAGEAAGRIGGSKGRGRRPRWTGDGGDEPGLCWPRWTLTSSAVARRGDELIRLAQAGEHIWSKSPGGGVSGGDARETLSVDTYNSIFSKPGGSYHAPSINVEGSRESGLVLMSTVALADVCMDTNKWMEFFPSIVSKAHTIEQGLWAIADVSVDLQRAGGRGRRADRPHRRDKWERRPAGDGERRRASRHHRRPVRARLPPAGGGDVQGVEGKAGGRRPPTPTSRHTPATWSSPAARPSPLSPAVLRPQPSAVSTAPLSRVHSPTHYFDARLRFACSPPPLRCRTGPPPRSPVVGIDLVLLDTIRRPEVEKREEEKKREEKKKRQNYCRGNSTAEETPWDPHVCGPPYFLHLIPLFSISSPSPSSLLYLLILFSSVLTDACAAVDTARDREGGGDRGPNRFSKKPDWVIVDFAHNWLPPIANEHQVPCAFFSIFSTKTLMFVGPKAARTEKDKGGGRRPARKRAGGGNHWTGRSASVHGEGGGGEVDEHAWRGRRRETGEHAQRGRERGGPQPVDLPVPLASTPRVFVRHTVGRVPIPTTATPSTSVLPVNFLLLLGSILPGAPTMPWPQCRVTSP</sequence>
<proteinExistence type="predicted"/>
<accession>A0A0E0CMA7</accession>
<feature type="compositionally biased region" description="Basic and acidic residues" evidence="1">
    <location>
        <begin position="253"/>
        <end position="266"/>
    </location>
</feature>
<feature type="region of interest" description="Disordered" evidence="1">
    <location>
        <begin position="1"/>
        <end position="109"/>
    </location>
</feature>
<feature type="compositionally biased region" description="Low complexity" evidence="1">
    <location>
        <begin position="10"/>
        <end position="20"/>
    </location>
</feature>
<feature type="compositionally biased region" description="Basic and acidic residues" evidence="1">
    <location>
        <begin position="567"/>
        <end position="590"/>
    </location>
</feature>
<keyword evidence="3" id="KW-1185">Reference proteome</keyword>
<feature type="region of interest" description="Disordered" evidence="1">
    <location>
        <begin position="239"/>
        <end position="339"/>
    </location>
</feature>
<evidence type="ECO:0000313" key="2">
    <source>
        <dbReference type="EnsemblPlants" id="OMERI02G21020.1"/>
    </source>
</evidence>
<dbReference type="PROSITE" id="PS51257">
    <property type="entry name" value="PROKAR_LIPOPROTEIN"/>
    <property type="match status" value="1"/>
</dbReference>
<feature type="region of interest" description="Disordered" evidence="1">
    <location>
        <begin position="527"/>
        <end position="600"/>
    </location>
</feature>
<feature type="region of interest" description="Disordered" evidence="1">
    <location>
        <begin position="391"/>
        <end position="417"/>
    </location>
</feature>
<dbReference type="SUPFAM" id="SSF53756">
    <property type="entry name" value="UDP-Glycosyltransferase/glycogen phosphorylase"/>
    <property type="match status" value="1"/>
</dbReference>
<name>A0A0E0CMA7_9ORYZ</name>
<feature type="compositionally biased region" description="Basic and acidic residues" evidence="1">
    <location>
        <begin position="40"/>
        <end position="50"/>
    </location>
</feature>
<dbReference type="Proteomes" id="UP000008021">
    <property type="component" value="Chromosome 2"/>
</dbReference>
<feature type="compositionally biased region" description="Gly residues" evidence="1">
    <location>
        <begin position="21"/>
        <end position="35"/>
    </location>
</feature>
<feature type="compositionally biased region" description="Basic residues" evidence="1">
    <location>
        <begin position="241"/>
        <end position="252"/>
    </location>
</feature>
<dbReference type="Gramene" id="OMERI02G21020.1">
    <property type="protein sequence ID" value="OMERI02G21020.1"/>
    <property type="gene ID" value="OMERI02G21020"/>
</dbReference>
<dbReference type="STRING" id="40149.A0A0E0CMA7"/>
<dbReference type="HOGENOM" id="CLU_438318_0_0_1"/>
<feature type="compositionally biased region" description="Basic residues" evidence="1">
    <location>
        <begin position="267"/>
        <end position="277"/>
    </location>
</feature>
<protein>
    <submittedName>
        <fullName evidence="2">Uncharacterized protein</fullName>
    </submittedName>
</protein>
<dbReference type="PANTHER" id="PTHR45654:SF12">
    <property type="entry name" value="HOMEOBOX-LEUCINE ZIPPER PROTEIN ROC8"/>
    <property type="match status" value="1"/>
</dbReference>
<reference evidence="2" key="2">
    <citation type="submission" date="2018-05" db="EMBL/GenBank/DDBJ databases">
        <title>OmerRS3 (Oryza meridionalis Reference Sequence Version 3).</title>
        <authorList>
            <person name="Zhang J."/>
            <person name="Kudrna D."/>
            <person name="Lee S."/>
            <person name="Talag J."/>
            <person name="Welchert J."/>
            <person name="Wing R.A."/>
        </authorList>
    </citation>
    <scope>NUCLEOTIDE SEQUENCE [LARGE SCALE GENOMIC DNA]</scope>
    <source>
        <strain evidence="2">cv. OR44</strain>
    </source>
</reference>
<dbReference type="AlphaFoldDB" id="A0A0E0CMA7"/>
<dbReference type="Gene3D" id="3.40.50.2000">
    <property type="entry name" value="Glycogen Phosphorylase B"/>
    <property type="match status" value="1"/>
</dbReference>
<feature type="compositionally biased region" description="Basic residues" evidence="1">
    <location>
        <begin position="51"/>
        <end position="69"/>
    </location>
</feature>
<dbReference type="PANTHER" id="PTHR45654">
    <property type="entry name" value="HOMEOBOX-LEUCINE ZIPPER PROTEIN MERISTEM L1"/>
    <property type="match status" value="1"/>
</dbReference>